<sequence>MNGMKWTQTRHIVLRLVEPGTTVIYVRVNPRHGIWKYRLVNSSSIGGPEARALGELELAGLIGHRVFERFSARRPVSLTAKGQELLSVWNAEHGEPQS</sequence>
<evidence type="ECO:0000313" key="1">
    <source>
        <dbReference type="EMBL" id="AHH98243.1"/>
    </source>
</evidence>
<dbReference type="RefSeq" id="WP_025358271.1">
    <property type="nucleotide sequence ID" value="NZ_CP007155.1"/>
</dbReference>
<dbReference type="AlphaFoldDB" id="W5WAT9"/>
<protein>
    <submittedName>
        <fullName evidence="1">Uncharacterized protein</fullName>
    </submittedName>
</protein>
<accession>W5WAT9</accession>
<evidence type="ECO:0000313" key="2">
    <source>
        <dbReference type="Proteomes" id="UP000019225"/>
    </source>
</evidence>
<name>W5WAT9_9PSEU</name>
<organism evidence="1 2">
    <name type="scientific">Kutzneria albida DSM 43870</name>
    <dbReference type="NCBI Taxonomy" id="1449976"/>
    <lineage>
        <taxon>Bacteria</taxon>
        <taxon>Bacillati</taxon>
        <taxon>Actinomycetota</taxon>
        <taxon>Actinomycetes</taxon>
        <taxon>Pseudonocardiales</taxon>
        <taxon>Pseudonocardiaceae</taxon>
        <taxon>Kutzneria</taxon>
    </lineage>
</organism>
<keyword evidence="2" id="KW-1185">Reference proteome</keyword>
<gene>
    <name evidence="1" type="ORF">KALB_4881</name>
</gene>
<reference evidence="1 2" key="1">
    <citation type="journal article" date="2014" name="BMC Genomics">
        <title>Complete genome sequence of producer of the glycopeptide antibiotic Aculeximycin Kutzneria albida DSM 43870T, a representative of minor genus of Pseudonocardiaceae.</title>
        <authorList>
            <person name="Rebets Y."/>
            <person name="Tokovenko B."/>
            <person name="Lushchyk I."/>
            <person name="Ruckert C."/>
            <person name="Zaburannyi N."/>
            <person name="Bechthold A."/>
            <person name="Kalinowski J."/>
            <person name="Luzhetskyy A."/>
        </authorList>
    </citation>
    <scope>NUCLEOTIDE SEQUENCE [LARGE SCALE GENOMIC DNA]</scope>
    <source>
        <strain evidence="1">DSM 43870</strain>
    </source>
</reference>
<dbReference type="STRING" id="1449976.KALB_4881"/>
<dbReference type="Proteomes" id="UP000019225">
    <property type="component" value="Chromosome"/>
</dbReference>
<dbReference type="EMBL" id="CP007155">
    <property type="protein sequence ID" value="AHH98243.1"/>
    <property type="molecule type" value="Genomic_DNA"/>
</dbReference>
<proteinExistence type="predicted"/>
<dbReference type="KEGG" id="kal:KALB_4881"/>
<dbReference type="HOGENOM" id="CLU_2330097_0_0_11"/>